<dbReference type="InterPro" id="IPR008504">
    <property type="entry name" value="Emc6"/>
</dbReference>
<protein>
    <recommendedName>
        <fullName evidence="3">ER membrane protein complex subunit 6</fullName>
    </recommendedName>
</protein>
<dbReference type="PANTHER" id="PTHR20994">
    <property type="entry name" value="ER MEMBRANE PROTEIN COMPLEX SUBUNIT 6"/>
    <property type="match status" value="1"/>
</dbReference>
<evidence type="ECO:0000256" key="1">
    <source>
        <dbReference type="ARBA" id="ARBA00004477"/>
    </source>
</evidence>
<evidence type="ECO:0000256" key="7">
    <source>
        <dbReference type="ARBA" id="ARBA00023136"/>
    </source>
</evidence>
<evidence type="ECO:0000313" key="10">
    <source>
        <dbReference type="Proteomes" id="UP000193685"/>
    </source>
</evidence>
<dbReference type="RefSeq" id="XP_040728221.1">
    <property type="nucleotide sequence ID" value="XM_040870822.1"/>
</dbReference>
<proteinExistence type="inferred from homology"/>
<sequence>MSTQQLKQDYLPIVPENLLHNTQNVAFVRNMTAPILGLVAGVLGLTGFTGFALFLAGSIAVSLCIYALRMPEVADAKTISRHGRATRYLGDPWSLWLGVVSGSGGLPTYLLTWTLFYGLVHVYD</sequence>
<keyword evidence="5" id="KW-0256">Endoplasmic reticulum</keyword>
<dbReference type="GO" id="GO:0000045">
    <property type="term" value="P:autophagosome assembly"/>
    <property type="evidence" value="ECO:0007669"/>
    <property type="project" value="TreeGrafter"/>
</dbReference>
<evidence type="ECO:0000313" key="9">
    <source>
        <dbReference type="EMBL" id="ORY87726.1"/>
    </source>
</evidence>
<evidence type="ECO:0000256" key="6">
    <source>
        <dbReference type="ARBA" id="ARBA00022989"/>
    </source>
</evidence>
<evidence type="ECO:0000256" key="4">
    <source>
        <dbReference type="ARBA" id="ARBA00022692"/>
    </source>
</evidence>
<dbReference type="AlphaFoldDB" id="A0A1Y2FX20"/>
<dbReference type="GO" id="GO:0072546">
    <property type="term" value="C:EMC complex"/>
    <property type="evidence" value="ECO:0007669"/>
    <property type="project" value="InterPro"/>
</dbReference>
<keyword evidence="10" id="KW-1185">Reference proteome</keyword>
<dbReference type="Proteomes" id="UP000193685">
    <property type="component" value="Unassembled WGS sequence"/>
</dbReference>
<keyword evidence="6 8" id="KW-1133">Transmembrane helix</keyword>
<dbReference type="OrthoDB" id="16510at2759"/>
<dbReference type="EMBL" id="MCFI01000001">
    <property type="protein sequence ID" value="ORY87726.1"/>
    <property type="molecule type" value="Genomic_DNA"/>
</dbReference>
<dbReference type="GeneID" id="63787421"/>
<organism evidence="9 10">
    <name type="scientific">Protomyces lactucae-debilis</name>
    <dbReference type="NCBI Taxonomy" id="2754530"/>
    <lineage>
        <taxon>Eukaryota</taxon>
        <taxon>Fungi</taxon>
        <taxon>Dikarya</taxon>
        <taxon>Ascomycota</taxon>
        <taxon>Taphrinomycotina</taxon>
        <taxon>Taphrinomycetes</taxon>
        <taxon>Taphrinales</taxon>
        <taxon>Protomycetaceae</taxon>
        <taxon>Protomyces</taxon>
    </lineage>
</organism>
<gene>
    <name evidence="9" type="ORF">BCR37DRAFT_390256</name>
</gene>
<comment type="subcellular location">
    <subcellularLocation>
        <location evidence="1">Endoplasmic reticulum membrane</location>
        <topology evidence="1">Multi-pass membrane protein</topology>
    </subcellularLocation>
</comment>
<dbReference type="STRING" id="56484.A0A1Y2FX20"/>
<feature type="transmembrane region" description="Helical" evidence="8">
    <location>
        <begin position="35"/>
        <end position="68"/>
    </location>
</feature>
<evidence type="ECO:0000256" key="5">
    <source>
        <dbReference type="ARBA" id="ARBA00022824"/>
    </source>
</evidence>
<dbReference type="PANTHER" id="PTHR20994:SF0">
    <property type="entry name" value="ER MEMBRANE PROTEIN COMPLEX SUBUNIT 6"/>
    <property type="match status" value="1"/>
</dbReference>
<accession>A0A1Y2FX20</accession>
<comment type="similarity">
    <text evidence="2">Belongs to the EMC6 family.</text>
</comment>
<dbReference type="OMA" id="MINPEQT"/>
<evidence type="ECO:0000256" key="3">
    <source>
        <dbReference type="ARBA" id="ARBA00020827"/>
    </source>
</evidence>
<dbReference type="InterPro" id="IPR029008">
    <property type="entry name" value="EMC6-like"/>
</dbReference>
<evidence type="ECO:0000256" key="2">
    <source>
        <dbReference type="ARBA" id="ARBA00009436"/>
    </source>
</evidence>
<comment type="caution">
    <text evidence="9">The sequence shown here is derived from an EMBL/GenBank/DDBJ whole genome shotgun (WGS) entry which is preliminary data.</text>
</comment>
<name>A0A1Y2FX20_PROLT</name>
<feature type="transmembrane region" description="Helical" evidence="8">
    <location>
        <begin position="95"/>
        <end position="120"/>
    </location>
</feature>
<dbReference type="Pfam" id="PF07019">
    <property type="entry name" value="EMC6"/>
    <property type="match status" value="1"/>
</dbReference>
<keyword evidence="7 8" id="KW-0472">Membrane</keyword>
<evidence type="ECO:0000256" key="8">
    <source>
        <dbReference type="SAM" id="Phobius"/>
    </source>
</evidence>
<dbReference type="GO" id="GO:0034975">
    <property type="term" value="P:protein folding in endoplasmic reticulum"/>
    <property type="evidence" value="ECO:0007669"/>
    <property type="project" value="TreeGrafter"/>
</dbReference>
<reference evidence="9 10" key="1">
    <citation type="submission" date="2016-07" db="EMBL/GenBank/DDBJ databases">
        <title>Pervasive Adenine N6-methylation of Active Genes in Fungi.</title>
        <authorList>
            <consortium name="DOE Joint Genome Institute"/>
            <person name="Mondo S.J."/>
            <person name="Dannebaum R.O."/>
            <person name="Kuo R.C."/>
            <person name="Labutti K."/>
            <person name="Haridas S."/>
            <person name="Kuo A."/>
            <person name="Salamov A."/>
            <person name="Ahrendt S.R."/>
            <person name="Lipzen A."/>
            <person name="Sullivan W."/>
            <person name="Andreopoulos W.B."/>
            <person name="Clum A."/>
            <person name="Lindquist E."/>
            <person name="Daum C."/>
            <person name="Ramamoorthy G.K."/>
            <person name="Gryganskyi A."/>
            <person name="Culley D."/>
            <person name="Magnuson J.K."/>
            <person name="James T.Y."/>
            <person name="O'Malley M.A."/>
            <person name="Stajich J.E."/>
            <person name="Spatafora J.W."/>
            <person name="Visel A."/>
            <person name="Grigoriev I.V."/>
        </authorList>
    </citation>
    <scope>NUCLEOTIDE SEQUENCE [LARGE SCALE GENOMIC DNA]</scope>
    <source>
        <strain evidence="9 10">12-1054</strain>
    </source>
</reference>
<keyword evidence="4 8" id="KW-0812">Transmembrane</keyword>